<dbReference type="NCBIfam" id="TIGR01901">
    <property type="entry name" value="adhes_NPXG"/>
    <property type="match status" value="1"/>
</dbReference>
<evidence type="ECO:0000256" key="2">
    <source>
        <dbReference type="SAM" id="SignalP"/>
    </source>
</evidence>
<dbReference type="Gene3D" id="2.160.20.10">
    <property type="entry name" value="Single-stranded right-handed beta-helix, Pectin lyase-like"/>
    <property type="match status" value="1"/>
</dbReference>
<gene>
    <name evidence="4" type="ORF">EJA05_22330</name>
</gene>
<dbReference type="GO" id="GO:0003824">
    <property type="term" value="F:catalytic activity"/>
    <property type="evidence" value="ECO:0007669"/>
    <property type="project" value="UniProtKB-ARBA"/>
</dbReference>
<feature type="region of interest" description="Disordered" evidence="1">
    <location>
        <begin position="495"/>
        <end position="536"/>
    </location>
</feature>
<dbReference type="Proteomes" id="UP000268230">
    <property type="component" value="Chromosome"/>
</dbReference>
<feature type="signal peptide" evidence="2">
    <location>
        <begin position="1"/>
        <end position="31"/>
    </location>
</feature>
<feature type="compositionally biased region" description="Polar residues" evidence="1">
    <location>
        <begin position="521"/>
        <end position="532"/>
    </location>
</feature>
<sequence>MKPSEHPRPLHPDRLRWAMFLCLCASPTLLAAGPLQPAPGPGGTPLVSEAHGVPLIDIVAPNASGLSHNQFLDYNVGNQGLVLNNAVHAGQSQLAGALAANPQFQGQAASTILNEVISRNASLIEGPQEIFGRAADYILANPNGITLNGGSFINTTRAGMLVGTPVIEDQQLKYLDTLEAEGALQVLAGGQSNKEGALDLIAPRIESVGPLEAKGELNLKVGRQRLDAASGEVLKHLPGTPGSIDASLFGAMRAGRIRVLSSAEGAGVKVGDVALHADDGLTIRSAGDLRVQGTGQHQASLTSTRGALTLDAAGDLQLTATRGQAERIDARSGQTLTLDAATREEVQRDREAWDKKWWFVTSETYSRERTQTDLAQQGSDLQASDNLTLDARDDLQLSAAHLQAGGTLALHSGADLAIDAAVDSSTVDEQVRHRKHLWRGDSDSQQYREKASPSTLQGAQIVASAANALRVRASTLHSQGDLQLQARQVEVGEQALKDSGNQRDYRGDLVSGTFFGKRNGDQTQGSQASGSSLRAEGKLSVSADSMAIRGSTVSSGGDAVLYSDKASLTVEAAKSTRQSQQNASDSKVFGLLGKSSETRQNTQQVLQSDLRSTSNLRLASADELKVQGATLSAGQKLELDAKGNLDIESAQATHSSERSSQHRYLTASAQQTRLAQDGKPDSRQYDARVGYEVAQVDERQSATQQVASTLSGAAVDLHSGGQLNVTGSQVLANSGDLNLQAQKVVLDAARHTEDNQTIDTRSGGGLALTGGIDRIGSAFYGHRKQDSQRETSSTLQRSELKAAGDLRIDTPHLASEAASVEAAGTLLVNAPRIDNGAAHNSTTREQRSNHWQGSLGASLEYRDISRPVERLINGEEAARFQQPGIEDALAPPSVGADLNVNHLARTQTDTSSSAQASTFSGATVRIDAKRIDDQGTHYSASSGPLQIQADTHQLLAASDELQHEVRRLAVDGGLRVDTSTGQDINGRLEGKGGTLAHEQTTTLARPGSLYGQTGIQVQLGSDGRYEGTRFNGGDGAVNLASTGNLTLAAAHDSTTQNKSQLDASLWAKGGNRPGSQGLDLRGYLDHSWRQGEDTKAQVAQVDAKGAVELSSASNLHLEGTRIDANGDITLHSDGLLTVGAASESHEASGSTLGGGLEIAGTIGAGKGGNLGGHFTSAKVDEHDLQAVDARFTSNAALQFTSLARDDVALQVQGLQASAARIGLDARNGGLLIEASSQQEHRNNRDITAGAGFKLNRGEARDKDVRALHGRVQVALDRRDNQTWHDSTLNAGEIDLHSRGDSRIEGARLDAERIRGKVGGDLLVASRKDRVDSLALKVDGRLSQEKNPQGHINAVSALAGPAGGKVRDKAGKLLAKSEPALSPTLKVEVSHQQRDTVTRQTTLAGTQGIDLKVAGDTRLTGARLLASEGRVDLGGSSVTRETLSGRDYRRDLSLDASNSPIDLGTAVLESTRGKGAAEGDNPLDLGLLRTSGHSRDAEWASRIDGKP</sequence>
<feature type="compositionally biased region" description="Basic and acidic residues" evidence="1">
    <location>
        <begin position="676"/>
        <end position="685"/>
    </location>
</feature>
<accession>A0A3Q8U481</accession>
<organism evidence="4 5">
    <name type="scientific">Pseudomonas entomophila</name>
    <dbReference type="NCBI Taxonomy" id="312306"/>
    <lineage>
        <taxon>Bacteria</taxon>
        <taxon>Pseudomonadati</taxon>
        <taxon>Pseudomonadota</taxon>
        <taxon>Gammaproteobacteria</taxon>
        <taxon>Pseudomonadales</taxon>
        <taxon>Pseudomonadaceae</taxon>
        <taxon>Pseudomonas</taxon>
    </lineage>
</organism>
<dbReference type="InterPro" id="IPR012334">
    <property type="entry name" value="Pectin_lyas_fold"/>
</dbReference>
<dbReference type="InterPro" id="IPR025157">
    <property type="entry name" value="Hemagglutinin_rpt"/>
</dbReference>
<evidence type="ECO:0000313" key="5">
    <source>
        <dbReference type="Proteomes" id="UP000268230"/>
    </source>
</evidence>
<feature type="region of interest" description="Disordered" evidence="1">
    <location>
        <begin position="650"/>
        <end position="685"/>
    </location>
</feature>
<proteinExistence type="predicted"/>
<dbReference type="OrthoDB" id="2664633at2"/>
<dbReference type="Pfam" id="PF13332">
    <property type="entry name" value="Fil_haemagg_2"/>
    <property type="match status" value="5"/>
</dbReference>
<dbReference type="SUPFAM" id="SSF51126">
    <property type="entry name" value="Pectin lyase-like"/>
    <property type="match status" value="1"/>
</dbReference>
<dbReference type="EMBL" id="CP034338">
    <property type="protein sequence ID" value="AZL70293.1"/>
    <property type="molecule type" value="Genomic_DNA"/>
</dbReference>
<dbReference type="InterPro" id="IPR008638">
    <property type="entry name" value="FhaB/CdiA-like_TPS"/>
</dbReference>
<feature type="chain" id="PRO_5018663621" evidence="2">
    <location>
        <begin position="32"/>
        <end position="1506"/>
    </location>
</feature>
<keyword evidence="2" id="KW-0732">Signal</keyword>
<dbReference type="SMART" id="SM00912">
    <property type="entry name" value="Haemagg_act"/>
    <property type="match status" value="1"/>
</dbReference>
<feature type="region of interest" description="Disordered" evidence="1">
    <location>
        <begin position="429"/>
        <end position="453"/>
    </location>
</feature>
<reference evidence="4 5" key="1">
    <citation type="submission" date="2018-12" db="EMBL/GenBank/DDBJ databases">
        <authorList>
            <person name="Li S."/>
            <person name="Yang R."/>
            <person name="Chen G."/>
            <person name="Zou L."/>
            <person name="Zhang C."/>
            <person name="Chen Y."/>
            <person name="Liu Z."/>
            <person name="Li Y."/>
            <person name="Yan Y."/>
            <person name="Huang M."/>
            <person name="Chen T."/>
        </authorList>
    </citation>
    <scope>NUCLEOTIDE SEQUENCE [LARGE SCALE GENOMIC DNA]</scope>
    <source>
        <strain evidence="4 5">1257</strain>
    </source>
</reference>
<evidence type="ECO:0000256" key="1">
    <source>
        <dbReference type="SAM" id="MobiDB-lite"/>
    </source>
</evidence>
<name>A0A3Q8U481_9PSED</name>
<evidence type="ECO:0000313" key="4">
    <source>
        <dbReference type="EMBL" id="AZL70293.1"/>
    </source>
</evidence>
<evidence type="ECO:0000259" key="3">
    <source>
        <dbReference type="SMART" id="SM00912"/>
    </source>
</evidence>
<dbReference type="KEGG" id="pory:EJA05_22330"/>
<protein>
    <submittedName>
        <fullName evidence="4">Filamentous hemagglutinin N-terminal domain-containing protein</fullName>
    </submittedName>
</protein>
<feature type="compositionally biased region" description="Basic and acidic residues" evidence="1">
    <location>
        <begin position="438"/>
        <end position="451"/>
    </location>
</feature>
<dbReference type="InterPro" id="IPR011050">
    <property type="entry name" value="Pectin_lyase_fold/virulence"/>
</dbReference>
<dbReference type="Pfam" id="PF05860">
    <property type="entry name" value="TPS"/>
    <property type="match status" value="1"/>
</dbReference>
<feature type="domain" description="Filamentous haemagglutinin FhaB/tRNA nuclease CdiA-like TPS" evidence="3">
    <location>
        <begin position="50"/>
        <end position="170"/>
    </location>
</feature>